<reference evidence="4" key="1">
    <citation type="submission" date="2019-11" db="EMBL/GenBank/DDBJ databases">
        <authorList>
            <person name="Liu Y."/>
            <person name="Hou J."/>
            <person name="Li T.-Q."/>
            <person name="Guan C.-H."/>
            <person name="Wu X."/>
            <person name="Wu H.-Z."/>
            <person name="Ling F."/>
            <person name="Zhang R."/>
            <person name="Shi X.-G."/>
            <person name="Ren J.-P."/>
            <person name="Chen E.-F."/>
            <person name="Sun J.-M."/>
        </authorList>
    </citation>
    <scope>NUCLEOTIDE SEQUENCE</scope>
    <source>
        <strain evidence="4">Adult_tree_wgs_1</strain>
        <tissue evidence="4">Leaves</tissue>
    </source>
</reference>
<keyword evidence="2" id="KW-0645">Protease</keyword>
<proteinExistence type="inferred from homology"/>
<evidence type="ECO:0000256" key="1">
    <source>
        <dbReference type="ARBA" id="ARBA00010541"/>
    </source>
</evidence>
<dbReference type="GO" id="GO:0004252">
    <property type="term" value="F:serine-type endopeptidase activity"/>
    <property type="evidence" value="ECO:0007669"/>
    <property type="project" value="InterPro"/>
</dbReference>
<accession>A0A834GPG3</accession>
<comment type="similarity">
    <text evidence="1">Belongs to the peptidase S1C family.</text>
</comment>
<keyword evidence="3" id="KW-0378">Hydrolase</keyword>
<evidence type="ECO:0000313" key="5">
    <source>
        <dbReference type="Proteomes" id="UP000626092"/>
    </source>
</evidence>
<protein>
    <submittedName>
        <fullName evidence="4">Uncharacterized protein</fullName>
    </submittedName>
</protein>
<dbReference type="Gene3D" id="3.40.50.2000">
    <property type="entry name" value="Glycogen Phosphorylase B"/>
    <property type="match status" value="1"/>
</dbReference>
<dbReference type="Gene3D" id="2.40.10.120">
    <property type="match status" value="1"/>
</dbReference>
<dbReference type="AlphaFoldDB" id="A0A834GPG3"/>
<dbReference type="InterPro" id="IPR051201">
    <property type="entry name" value="Chloro_Bact_Ser_Proteases"/>
</dbReference>
<dbReference type="PANTHER" id="PTHR43343">
    <property type="entry name" value="PEPTIDASE S12"/>
    <property type="match status" value="1"/>
</dbReference>
<dbReference type="InterPro" id="IPR009003">
    <property type="entry name" value="Peptidase_S1_PA"/>
</dbReference>
<evidence type="ECO:0000256" key="3">
    <source>
        <dbReference type="ARBA" id="ARBA00022801"/>
    </source>
</evidence>
<dbReference type="Proteomes" id="UP000626092">
    <property type="component" value="Unassembled WGS sequence"/>
</dbReference>
<evidence type="ECO:0000313" key="4">
    <source>
        <dbReference type="EMBL" id="KAF7137292.1"/>
    </source>
</evidence>
<dbReference type="EMBL" id="WJXA01000007">
    <property type="protein sequence ID" value="KAF7137292.1"/>
    <property type="molecule type" value="Genomic_DNA"/>
</dbReference>
<dbReference type="InterPro" id="IPR001940">
    <property type="entry name" value="Peptidase_S1C"/>
</dbReference>
<dbReference type="OrthoDB" id="1629841at2759"/>
<dbReference type="GO" id="GO:0006508">
    <property type="term" value="P:proteolysis"/>
    <property type="evidence" value="ECO:0007669"/>
    <property type="project" value="UniProtKB-KW"/>
</dbReference>
<comment type="caution">
    <text evidence="4">The sequence shown here is derived from an EMBL/GenBank/DDBJ whole genome shotgun (WGS) entry which is preliminary data.</text>
</comment>
<dbReference type="SUPFAM" id="SSF50494">
    <property type="entry name" value="Trypsin-like serine proteases"/>
    <property type="match status" value="1"/>
</dbReference>
<gene>
    <name evidence="4" type="ORF">RHSIM_Rhsim07G0026600</name>
</gene>
<sequence length="401" mass="44400">MEINFENEFIEAGKSCLPQRKRQHFYEKMKRAAVSVHVVEADRVRDGNKFEKLEDSDMGSGFIITKDGHIMTCSHLVQGVIKDGRLLFIAYAEEPDVLREAMVLYDEQGSDVAVLQLKKVDQEFDFCKFGRKEDISMGMEVFSISNPLGLEFSFLMGQVSLSSLVAGDIQIQAAKFDDDLPLIQLNNVNILSGASGGPLVDGKGRVIGMCSFGIGDTGYAVHDCKVQSFIVVQCQVFSVLGLDKLFFHGVTFEHQRRGVTSVKIDAKAAQTWIYPVPVSNGFQNETNTGFLGVPETHNKLQSLVPMHSKSIKIKQDANGNTKSGLSAKSAKIPAVAHSMAEELAEIASNISYHAQYSPHFSPFKFEPEQVFYATAESLRDSPIKQWNATYLRSHASDLKQT</sequence>
<dbReference type="PRINTS" id="PR00834">
    <property type="entry name" value="PROTEASES2C"/>
</dbReference>
<keyword evidence="5" id="KW-1185">Reference proteome</keyword>
<dbReference type="Pfam" id="PF13365">
    <property type="entry name" value="Trypsin_2"/>
    <property type="match status" value="1"/>
</dbReference>
<organism evidence="4 5">
    <name type="scientific">Rhododendron simsii</name>
    <name type="common">Sims's rhododendron</name>
    <dbReference type="NCBI Taxonomy" id="118357"/>
    <lineage>
        <taxon>Eukaryota</taxon>
        <taxon>Viridiplantae</taxon>
        <taxon>Streptophyta</taxon>
        <taxon>Embryophyta</taxon>
        <taxon>Tracheophyta</taxon>
        <taxon>Spermatophyta</taxon>
        <taxon>Magnoliopsida</taxon>
        <taxon>eudicotyledons</taxon>
        <taxon>Gunneridae</taxon>
        <taxon>Pentapetalae</taxon>
        <taxon>asterids</taxon>
        <taxon>Ericales</taxon>
        <taxon>Ericaceae</taxon>
        <taxon>Ericoideae</taxon>
        <taxon>Rhodoreae</taxon>
        <taxon>Rhododendron</taxon>
    </lineage>
</organism>
<name>A0A834GPG3_RHOSS</name>
<evidence type="ECO:0000256" key="2">
    <source>
        <dbReference type="ARBA" id="ARBA00022670"/>
    </source>
</evidence>
<dbReference type="PANTHER" id="PTHR43343:SF3">
    <property type="entry name" value="PROTEASE DO-LIKE 8, CHLOROPLASTIC"/>
    <property type="match status" value="1"/>
</dbReference>